<dbReference type="GO" id="GO:0005886">
    <property type="term" value="C:plasma membrane"/>
    <property type="evidence" value="ECO:0007669"/>
    <property type="project" value="TreeGrafter"/>
</dbReference>
<evidence type="ECO:0000256" key="16">
    <source>
        <dbReference type="SAM" id="MobiDB-lite"/>
    </source>
</evidence>
<reference evidence="19" key="1">
    <citation type="journal article" date="2017" name="Nucleic Acids Res.">
        <title>Proteogenomics produces comprehensive and highly accurate protein-coding gene annotation in a complete genome assembly of Malassezia sympodialis.</title>
        <authorList>
            <person name="Zhu Y."/>
            <person name="Engstroem P.G."/>
            <person name="Tellgren-Roth C."/>
            <person name="Baudo C.D."/>
            <person name="Kennell J.C."/>
            <person name="Sun S."/>
            <person name="Billmyre R.B."/>
            <person name="Schroeder M.S."/>
            <person name="Andersson A."/>
            <person name="Holm T."/>
            <person name="Sigurgeirsson B."/>
            <person name="Wu G."/>
            <person name="Sankaranarayanan S.R."/>
            <person name="Siddharthan R."/>
            <person name="Sanyal K."/>
            <person name="Lundeberg J."/>
            <person name="Nystedt B."/>
            <person name="Boekhout T."/>
            <person name="Dawson T.L. Jr."/>
            <person name="Heitman J."/>
            <person name="Scheynius A."/>
            <person name="Lehtioe J."/>
        </authorList>
    </citation>
    <scope>NUCLEOTIDE SEQUENCE [LARGE SCALE GENOMIC DNA]</scope>
    <source>
        <strain evidence="19">ATCC 42132</strain>
    </source>
</reference>
<comment type="catalytic activity">
    <reaction evidence="14 15">
        <text>Ca(2+)(in) + ATP + H2O = Ca(2+)(out) + ADP + phosphate + H(+)</text>
        <dbReference type="Rhea" id="RHEA:18105"/>
        <dbReference type="ChEBI" id="CHEBI:15377"/>
        <dbReference type="ChEBI" id="CHEBI:15378"/>
        <dbReference type="ChEBI" id="CHEBI:29108"/>
        <dbReference type="ChEBI" id="CHEBI:30616"/>
        <dbReference type="ChEBI" id="CHEBI:43474"/>
        <dbReference type="ChEBI" id="CHEBI:456216"/>
        <dbReference type="EC" id="7.2.2.10"/>
    </reaction>
</comment>
<dbReference type="STRING" id="1230383.A0A1M8A1S8"/>
<dbReference type="GO" id="GO:0012505">
    <property type="term" value="C:endomembrane system"/>
    <property type="evidence" value="ECO:0007669"/>
    <property type="project" value="UniProtKB-SubCell"/>
</dbReference>
<keyword evidence="12 15" id="KW-0406">Ion transport</keyword>
<keyword evidence="6 15" id="KW-0547">Nucleotide-binding</keyword>
<protein>
    <recommendedName>
        <fullName evidence="15">Calcium-transporting ATPase</fullName>
        <ecNumber evidence="15">7.2.2.10</ecNumber>
    </recommendedName>
</protein>
<dbReference type="InterPro" id="IPR059000">
    <property type="entry name" value="ATPase_P-type_domA"/>
</dbReference>
<dbReference type="GO" id="GO:0046872">
    <property type="term" value="F:metal ion binding"/>
    <property type="evidence" value="ECO:0007669"/>
    <property type="project" value="UniProtKB-KW"/>
</dbReference>
<dbReference type="SUPFAM" id="SSF81665">
    <property type="entry name" value="Calcium ATPase, transmembrane domain M"/>
    <property type="match status" value="1"/>
</dbReference>
<dbReference type="InterPro" id="IPR006068">
    <property type="entry name" value="ATPase_P-typ_cation-transptr_C"/>
</dbReference>
<comment type="similarity">
    <text evidence="15">Belongs to the cation transport ATPase (P-type) (TC 3.A.3) family.</text>
</comment>
<dbReference type="InterPro" id="IPR006408">
    <property type="entry name" value="P-type_ATPase_IIB"/>
</dbReference>
<feature type="transmembrane region" description="Helical" evidence="15">
    <location>
        <begin position="289"/>
        <end position="308"/>
    </location>
</feature>
<dbReference type="InterPro" id="IPR023299">
    <property type="entry name" value="ATPase_P-typ_cyto_dom_N"/>
</dbReference>
<keyword evidence="2 15" id="KW-0813">Transport</keyword>
<dbReference type="PRINTS" id="PR00119">
    <property type="entry name" value="CATATPASE"/>
</dbReference>
<dbReference type="GO" id="GO:0005524">
    <property type="term" value="F:ATP binding"/>
    <property type="evidence" value="ECO:0007669"/>
    <property type="project" value="UniProtKB-KW"/>
</dbReference>
<feature type="region of interest" description="Disordered" evidence="16">
    <location>
        <begin position="1"/>
        <end position="20"/>
    </location>
</feature>
<dbReference type="EC" id="7.2.2.10" evidence="15"/>
<keyword evidence="19" id="KW-1185">Reference proteome</keyword>
<dbReference type="SMART" id="SM00831">
    <property type="entry name" value="Cation_ATPase_N"/>
    <property type="match status" value="1"/>
</dbReference>
<evidence type="ECO:0000256" key="6">
    <source>
        <dbReference type="ARBA" id="ARBA00022741"/>
    </source>
</evidence>
<keyword evidence="4 15" id="KW-0812">Transmembrane</keyword>
<dbReference type="GO" id="GO:0006874">
    <property type="term" value="P:intracellular calcium ion homeostasis"/>
    <property type="evidence" value="ECO:0007669"/>
    <property type="project" value="TreeGrafter"/>
</dbReference>
<dbReference type="InterPro" id="IPR036412">
    <property type="entry name" value="HAD-like_sf"/>
</dbReference>
<dbReference type="Pfam" id="PF00122">
    <property type="entry name" value="E1-E2_ATPase"/>
    <property type="match status" value="1"/>
</dbReference>
<keyword evidence="8 15" id="KW-0067">ATP-binding</keyword>
<dbReference type="Proteomes" id="UP000186303">
    <property type="component" value="Chromosome 1"/>
</dbReference>
<keyword evidence="5" id="KW-0479">Metal-binding</keyword>
<keyword evidence="13 15" id="KW-0472">Membrane</keyword>
<dbReference type="EMBL" id="LT671821">
    <property type="protein sequence ID" value="SHO76422.1"/>
    <property type="molecule type" value="Genomic_DNA"/>
</dbReference>
<evidence type="ECO:0000313" key="19">
    <source>
        <dbReference type="Proteomes" id="UP000186303"/>
    </source>
</evidence>
<dbReference type="InterPro" id="IPR001757">
    <property type="entry name" value="P_typ_ATPase"/>
</dbReference>
<dbReference type="Pfam" id="PF13246">
    <property type="entry name" value="Cation_ATPase"/>
    <property type="match status" value="1"/>
</dbReference>
<evidence type="ECO:0000256" key="5">
    <source>
        <dbReference type="ARBA" id="ARBA00022723"/>
    </source>
</evidence>
<feature type="domain" description="Cation-transporting P-type ATPase N-terminal" evidence="17">
    <location>
        <begin position="178"/>
        <end position="259"/>
    </location>
</feature>
<evidence type="ECO:0000256" key="3">
    <source>
        <dbReference type="ARBA" id="ARBA00022568"/>
    </source>
</evidence>
<sequence>MTAPAQSLSEHGRDETLEGVHLPPPVFAVSLEDATRPTVELTTLSSNHVANQEHESHISPKADASNFFFGEKTPEGYSDINNDIHGIALQASEKPSSPTTVLDVREEENKNSGSNMGFFRRIWTTLRGGNSDARELEGMKQELKERMWRDPSPFHLKAGDLCSLIDPENFEKLQQMGGIEGLMAGLDTSAEKGLSADPKQNGSSKQYTGSIEDRVRVYGANRLPPRKSKGLLMLMWLALQDKILVLLIIAAIVSFALGLYTDFSPPPEYTPCLNPKPGMDECPAPPVDWVEGVAVLVAVLIVDLVGSLNDWQKERQFRTLDAKKEARNITVLRGGKQCLVDVHDVVVGDIVTLEPGEIVAFDGVMLRSHNVKCDESSATGESDMIQKVTYDEYIREMESGSVKHKSVFVLSGSKVLEGVGEFVVTAVGPLSMNGKLMMSLREEPANTPLQGKLNRLAELIAKLGTAAGFLMFVALMIRFFVRYGRDPHPDSKKYGESFINILIISVIVIVVAVPEGLPLAVTLALAFATRRMSNQNLLVRILGSCETMANATCICTDKTGTLTQNKMNVVAGCVGSDLLYLDSIKLEIENTQINEETVDLGSLTEHLSPDLRDVITKLICINSTAFIPSDTDKEDHVISSTIKRPWWARIISRPNKSSSLLNAAKSESGFIGSKTETALLNLVQRLDWGEYDQIRNASEIIQVLPFSSSRKAMGVVTKLDKGYRFYVKGASELLLSKSTSVVLSAQSKELGGIQCKTLDDVTRTEMEKIITHYASQSLRTIGLCYRDFPCWPPQGIALQDSGEVAFEDLDSDLTMLGVAAIEDPLRYGVTEAVRACGRAGVRVKMCTGDNILTASSIGKQCGIYSAGGVSIEGPDFRQLSEADLAELAPHLHILARSSPEDKKTLTDMLKSMGETVAVTGDGTNDGPALKSANVGFSMGIAGSEVAKEASDIILLDDNFSSIVSAIMWGRCVNDAVRKFLQFQITVNIVAVVVTFVTSISNNGESSVLTPVQLLWLNLIMDTLAALALATDPADPKSLERKPDRASMPLITTEMWKQIFIQSAYQIILIFVLYYRGKDILNMHNKVRAIANMDNLDLDTLIFNVFVWCQLFNQVNTRRLDRHLNIFHNIHKNIWFILIMLVEIGCQILIIYVGGATFSVKRIGGRDWGISIVAGLVSWPLGALARLVPTEPVERLLIKLRLAPDPNALPLFSPSRTEASDSLSNWNEPAIGQIAKQIGAFSRIRGGRLRASNLVLKSNAKLMREQDIHPREIMAMVPAFIGTSVGGMWKMEIQEKSHQQQQIKRPASVLFKEGKIRFHPDTPSNHPYLLSLKQQ</sequence>
<dbReference type="Pfam" id="PF00690">
    <property type="entry name" value="Cation_ATPase_N"/>
    <property type="match status" value="1"/>
</dbReference>
<evidence type="ECO:0000256" key="8">
    <source>
        <dbReference type="ARBA" id="ARBA00022840"/>
    </source>
</evidence>
<dbReference type="PANTHER" id="PTHR24093">
    <property type="entry name" value="CATION TRANSPORTING ATPASE"/>
    <property type="match status" value="1"/>
</dbReference>
<evidence type="ECO:0000313" key="18">
    <source>
        <dbReference type="EMBL" id="SHO76422.1"/>
    </source>
</evidence>
<dbReference type="FunFam" id="2.70.150.10:FF:000028">
    <property type="entry name" value="Calcium-transporting ATPase"/>
    <property type="match status" value="1"/>
</dbReference>
<evidence type="ECO:0000256" key="14">
    <source>
        <dbReference type="ARBA" id="ARBA00048694"/>
    </source>
</evidence>
<evidence type="ECO:0000256" key="10">
    <source>
        <dbReference type="ARBA" id="ARBA00022967"/>
    </source>
</evidence>
<evidence type="ECO:0000256" key="2">
    <source>
        <dbReference type="ARBA" id="ARBA00022448"/>
    </source>
</evidence>
<evidence type="ECO:0000256" key="1">
    <source>
        <dbReference type="ARBA" id="ARBA00004127"/>
    </source>
</evidence>
<evidence type="ECO:0000256" key="4">
    <source>
        <dbReference type="ARBA" id="ARBA00022692"/>
    </source>
</evidence>
<dbReference type="NCBIfam" id="TIGR01494">
    <property type="entry name" value="ATPase_P-type"/>
    <property type="match status" value="2"/>
</dbReference>
<keyword evidence="11 15" id="KW-1133">Transmembrane helix</keyword>
<evidence type="ECO:0000256" key="7">
    <source>
        <dbReference type="ARBA" id="ARBA00022837"/>
    </source>
</evidence>
<organism evidence="18 19">
    <name type="scientific">Malassezia sympodialis (strain ATCC 42132)</name>
    <name type="common">Atopic eczema-associated yeast</name>
    <dbReference type="NCBI Taxonomy" id="1230383"/>
    <lineage>
        <taxon>Eukaryota</taxon>
        <taxon>Fungi</taxon>
        <taxon>Dikarya</taxon>
        <taxon>Basidiomycota</taxon>
        <taxon>Ustilaginomycotina</taxon>
        <taxon>Malasseziomycetes</taxon>
        <taxon>Malasseziales</taxon>
        <taxon>Malasseziaceae</taxon>
        <taxon>Malassezia</taxon>
    </lineage>
</organism>
<gene>
    <name evidence="18" type="ORF">MSYG_0760</name>
</gene>
<feature type="transmembrane region" description="Helical" evidence="15">
    <location>
        <begin position="1054"/>
        <end position="1074"/>
    </location>
</feature>
<dbReference type="NCBIfam" id="TIGR01517">
    <property type="entry name" value="ATPase-IIB_Ca"/>
    <property type="match status" value="1"/>
</dbReference>
<evidence type="ECO:0000256" key="12">
    <source>
        <dbReference type="ARBA" id="ARBA00023065"/>
    </source>
</evidence>
<dbReference type="Gene3D" id="1.20.1110.10">
    <property type="entry name" value="Calcium-transporting ATPase, transmembrane domain"/>
    <property type="match status" value="1"/>
</dbReference>
<keyword evidence="3 15" id="KW-0109">Calcium transport</keyword>
<dbReference type="InterPro" id="IPR044492">
    <property type="entry name" value="P_typ_ATPase_HD_dom"/>
</dbReference>
<dbReference type="PRINTS" id="PR00120">
    <property type="entry name" value="HATPASE"/>
</dbReference>
<evidence type="ECO:0000259" key="17">
    <source>
        <dbReference type="SMART" id="SM00831"/>
    </source>
</evidence>
<dbReference type="VEuPathDB" id="FungiDB:MSYG_0760"/>
<dbReference type="PANTHER" id="PTHR24093:SF369">
    <property type="entry name" value="CALCIUM-TRANSPORTING ATPASE"/>
    <property type="match status" value="1"/>
</dbReference>
<dbReference type="FunFam" id="1.20.1110.10:FF:000039">
    <property type="entry name" value="Calcium-transporting ATPase"/>
    <property type="match status" value="1"/>
</dbReference>
<proteinExistence type="inferred from homology"/>
<dbReference type="GO" id="GO:0016887">
    <property type="term" value="F:ATP hydrolysis activity"/>
    <property type="evidence" value="ECO:0007669"/>
    <property type="project" value="InterPro"/>
</dbReference>
<feature type="transmembrane region" description="Helical" evidence="15">
    <location>
        <begin position="1133"/>
        <end position="1155"/>
    </location>
</feature>
<keyword evidence="10" id="KW-1278">Translocase</keyword>
<dbReference type="Gene3D" id="3.40.50.1000">
    <property type="entry name" value="HAD superfamily/HAD-like"/>
    <property type="match status" value="1"/>
</dbReference>
<dbReference type="SUPFAM" id="SSF81653">
    <property type="entry name" value="Calcium ATPase, transduction domain A"/>
    <property type="match status" value="1"/>
</dbReference>
<dbReference type="SFLD" id="SFLDS00003">
    <property type="entry name" value="Haloacid_Dehalogenase"/>
    <property type="match status" value="1"/>
</dbReference>
<dbReference type="InterPro" id="IPR023214">
    <property type="entry name" value="HAD_sf"/>
</dbReference>
<feature type="transmembrane region" description="Helical" evidence="15">
    <location>
        <begin position="501"/>
        <end position="528"/>
    </location>
</feature>
<evidence type="ECO:0000256" key="15">
    <source>
        <dbReference type="RuleBase" id="RU361146"/>
    </source>
</evidence>
<keyword evidence="7 15" id="KW-0106">Calcium</keyword>
<dbReference type="Pfam" id="PF00689">
    <property type="entry name" value="Cation_ATPase_C"/>
    <property type="match status" value="1"/>
</dbReference>
<evidence type="ECO:0000256" key="11">
    <source>
        <dbReference type="ARBA" id="ARBA00022989"/>
    </source>
</evidence>
<comment type="subcellular location">
    <subcellularLocation>
        <location evidence="1">Endomembrane system</location>
        <topology evidence="1">Multi-pass membrane protein</topology>
    </subcellularLocation>
    <subcellularLocation>
        <location evidence="15">Membrane</location>
        <topology evidence="15">Multi-pass membrane protein</topology>
    </subcellularLocation>
</comment>
<dbReference type="Gene3D" id="2.70.150.10">
    <property type="entry name" value="Calcium-transporting ATPase, cytoplasmic transduction domain A"/>
    <property type="match status" value="1"/>
</dbReference>
<evidence type="ECO:0000256" key="9">
    <source>
        <dbReference type="ARBA" id="ARBA00022842"/>
    </source>
</evidence>
<dbReference type="OrthoDB" id="3352408at2759"/>
<comment type="function">
    <text evidence="15">Catalyzes the hydrolysis of ATP coupled with the transport of calcium.</text>
</comment>
<dbReference type="Gene3D" id="3.40.1110.10">
    <property type="entry name" value="Calcium-transporting ATPase, cytoplasmic domain N"/>
    <property type="match status" value="1"/>
</dbReference>
<feature type="transmembrane region" description="Helical" evidence="15">
    <location>
        <begin position="459"/>
        <end position="481"/>
    </location>
</feature>
<dbReference type="InterPro" id="IPR023298">
    <property type="entry name" value="ATPase_P-typ_TM_dom_sf"/>
</dbReference>
<keyword evidence="9" id="KW-0460">Magnesium</keyword>
<feature type="transmembrane region" description="Helical" evidence="15">
    <location>
        <begin position="979"/>
        <end position="1000"/>
    </location>
</feature>
<dbReference type="SFLD" id="SFLDF00027">
    <property type="entry name" value="p-type_atpase"/>
    <property type="match status" value="1"/>
</dbReference>
<dbReference type="GO" id="GO:0005388">
    <property type="term" value="F:P-type calcium transporter activity"/>
    <property type="evidence" value="ECO:0007669"/>
    <property type="project" value="UniProtKB-EC"/>
</dbReference>
<dbReference type="InterPro" id="IPR004014">
    <property type="entry name" value="ATPase_P-typ_cation-transptr_N"/>
</dbReference>
<accession>A0A1M8A1S8</accession>
<feature type="transmembrane region" description="Helical" evidence="15">
    <location>
        <begin position="243"/>
        <end position="261"/>
    </location>
</feature>
<dbReference type="SUPFAM" id="SSF56784">
    <property type="entry name" value="HAD-like"/>
    <property type="match status" value="1"/>
</dbReference>
<dbReference type="SUPFAM" id="SSF81660">
    <property type="entry name" value="Metal cation-transporting ATPase, ATP-binding domain N"/>
    <property type="match status" value="1"/>
</dbReference>
<dbReference type="InterPro" id="IPR018303">
    <property type="entry name" value="ATPase_P-typ_P_site"/>
</dbReference>
<dbReference type="PROSITE" id="PS00154">
    <property type="entry name" value="ATPASE_E1_E2"/>
    <property type="match status" value="1"/>
</dbReference>
<dbReference type="InterPro" id="IPR008250">
    <property type="entry name" value="ATPase_P-typ_transduc_dom_A_sf"/>
</dbReference>
<evidence type="ECO:0000256" key="13">
    <source>
        <dbReference type="ARBA" id="ARBA00023136"/>
    </source>
</evidence>
<dbReference type="SFLD" id="SFLDG00002">
    <property type="entry name" value="C1.7:_P-type_atpase_like"/>
    <property type="match status" value="1"/>
</dbReference>
<dbReference type="OMA" id="IQHCKRA"/>
<name>A0A1M8A1S8_MALS4</name>
<comment type="caution">
    <text evidence="15">Lacks conserved residue(s) required for the propagation of feature annotation.</text>
</comment>